<gene>
    <name evidence="1" type="ORF">GCM10011369_29020</name>
</gene>
<evidence type="ECO:0000313" key="1">
    <source>
        <dbReference type="EMBL" id="GGA85167.1"/>
    </source>
</evidence>
<dbReference type="PANTHER" id="PTHR36922:SF1">
    <property type="entry name" value="DUF1993 DOMAIN-CONTAINING PROTEIN"/>
    <property type="match status" value="1"/>
</dbReference>
<dbReference type="Gene3D" id="1.20.120.450">
    <property type="entry name" value="dinb family like domain"/>
    <property type="match status" value="1"/>
</dbReference>
<proteinExistence type="predicted"/>
<protein>
    <recommendedName>
        <fullName evidence="3">DUF1993 domain-containing protein</fullName>
    </recommendedName>
</protein>
<comment type="caution">
    <text evidence="1">The sequence shown here is derived from an EMBL/GenBank/DDBJ whole genome shotgun (WGS) entry which is preliminary data.</text>
</comment>
<dbReference type="PANTHER" id="PTHR36922">
    <property type="entry name" value="BLL2446 PROTEIN"/>
    <property type="match status" value="1"/>
</dbReference>
<organism evidence="1 2">
    <name type="scientific">Neiella marina</name>
    <dbReference type="NCBI Taxonomy" id="508461"/>
    <lineage>
        <taxon>Bacteria</taxon>
        <taxon>Pseudomonadati</taxon>
        <taxon>Pseudomonadota</taxon>
        <taxon>Gammaproteobacteria</taxon>
        <taxon>Alteromonadales</taxon>
        <taxon>Echinimonadaceae</taxon>
        <taxon>Neiella</taxon>
    </lineage>
</organism>
<dbReference type="Pfam" id="PF09351">
    <property type="entry name" value="DUF1993"/>
    <property type="match status" value="1"/>
</dbReference>
<sequence length="165" mass="18393">MNINIKDILQYYLAQLELTVSKIPADMFSLSLTEGMLTLEMNAKVAANMALRGYCPLVGKDVVSFFTEQSDKQSVQQQISQSLAYLDKLPEIGHIDEQQLIKDKAGFAEVALPPSAFIHQYILPNFYFHISMVYAIARANGVELSKGNFDGFHSYPSGFSFLTSP</sequence>
<dbReference type="EMBL" id="BMDX01000017">
    <property type="protein sequence ID" value="GGA85167.1"/>
    <property type="molecule type" value="Genomic_DNA"/>
</dbReference>
<dbReference type="InterPro" id="IPR034660">
    <property type="entry name" value="DinB/YfiT-like"/>
</dbReference>
<evidence type="ECO:0008006" key="3">
    <source>
        <dbReference type="Google" id="ProtNLM"/>
    </source>
</evidence>
<dbReference type="AlphaFoldDB" id="A0A8J2U897"/>
<accession>A0A8J2U897</accession>
<dbReference type="RefSeq" id="WP_087506801.1">
    <property type="nucleotide sequence ID" value="NZ_BMDX01000017.1"/>
</dbReference>
<reference evidence="2" key="1">
    <citation type="journal article" date="2019" name="Int. J. Syst. Evol. Microbiol.">
        <title>The Global Catalogue of Microorganisms (GCM) 10K type strain sequencing project: providing services to taxonomists for standard genome sequencing and annotation.</title>
        <authorList>
            <consortium name="The Broad Institute Genomics Platform"/>
            <consortium name="The Broad Institute Genome Sequencing Center for Infectious Disease"/>
            <person name="Wu L."/>
            <person name="Ma J."/>
        </authorList>
    </citation>
    <scope>NUCLEOTIDE SEQUENCE [LARGE SCALE GENOMIC DNA]</scope>
    <source>
        <strain evidence="2">CGMCC 1.10130</strain>
    </source>
</reference>
<dbReference type="InterPro" id="IPR018531">
    <property type="entry name" value="DUF1993"/>
</dbReference>
<name>A0A8J2U897_9GAMM</name>
<evidence type="ECO:0000313" key="2">
    <source>
        <dbReference type="Proteomes" id="UP000619743"/>
    </source>
</evidence>
<dbReference type="OrthoDB" id="338237at2"/>
<dbReference type="SUPFAM" id="SSF109854">
    <property type="entry name" value="DinB/YfiT-like putative metalloenzymes"/>
    <property type="match status" value="1"/>
</dbReference>
<dbReference type="Proteomes" id="UP000619743">
    <property type="component" value="Unassembled WGS sequence"/>
</dbReference>
<keyword evidence="2" id="KW-1185">Reference proteome</keyword>